<dbReference type="InterPro" id="IPR025789">
    <property type="entry name" value="DOT1_dom"/>
</dbReference>
<dbReference type="InterPro" id="IPR030445">
    <property type="entry name" value="H3-K79_meTrfase"/>
</dbReference>
<dbReference type="PANTHER" id="PTHR21451">
    <property type="entry name" value="HISTONE H3 METHYLTRANSFERASE"/>
    <property type="match status" value="1"/>
</dbReference>
<dbReference type="Proteomes" id="UP000654075">
    <property type="component" value="Unassembled WGS sequence"/>
</dbReference>
<evidence type="ECO:0000256" key="6">
    <source>
        <dbReference type="SAM" id="MobiDB-lite"/>
    </source>
</evidence>
<accession>A0A813GFA7</accession>
<dbReference type="GO" id="GO:0051726">
    <property type="term" value="P:regulation of cell cycle"/>
    <property type="evidence" value="ECO:0007669"/>
    <property type="project" value="InterPro"/>
</dbReference>
<protein>
    <recommendedName>
        <fullName evidence="2">Histone-lysine N-methyltransferase, H3 lysine-79 specific</fullName>
        <ecNumber evidence="1">2.1.1.360</ecNumber>
    </recommendedName>
    <alternativeName>
        <fullName evidence="4">Histone H3-K79 methyltransferase</fullName>
    </alternativeName>
</protein>
<evidence type="ECO:0000259" key="7">
    <source>
        <dbReference type="Pfam" id="PF08123"/>
    </source>
</evidence>
<evidence type="ECO:0000313" key="9">
    <source>
        <dbReference type="Proteomes" id="UP000654075"/>
    </source>
</evidence>
<comment type="caution">
    <text evidence="8">The sequence shown here is derived from an EMBL/GenBank/DDBJ whole genome shotgun (WGS) entry which is preliminary data.</text>
</comment>
<feature type="compositionally biased region" description="Low complexity" evidence="6">
    <location>
        <begin position="36"/>
        <end position="47"/>
    </location>
</feature>
<dbReference type="Gene3D" id="3.40.50.150">
    <property type="entry name" value="Vaccinia Virus protein VP39"/>
    <property type="match status" value="1"/>
</dbReference>
<name>A0A813GFA7_POLGL</name>
<dbReference type="InterPro" id="IPR029063">
    <property type="entry name" value="SAM-dependent_MTases_sf"/>
</dbReference>
<keyword evidence="3" id="KW-0156">Chromatin regulator</keyword>
<evidence type="ECO:0000256" key="1">
    <source>
        <dbReference type="ARBA" id="ARBA00012190"/>
    </source>
</evidence>
<feature type="region of interest" description="Disordered" evidence="6">
    <location>
        <begin position="1"/>
        <end position="49"/>
    </location>
</feature>
<dbReference type="AlphaFoldDB" id="A0A813GFA7"/>
<dbReference type="GO" id="GO:0140956">
    <property type="term" value="F:histone H3K79 trimethyltransferase activity"/>
    <property type="evidence" value="ECO:0007669"/>
    <property type="project" value="UniProtKB-EC"/>
</dbReference>
<dbReference type="EC" id="2.1.1.360" evidence="1"/>
<evidence type="ECO:0000256" key="3">
    <source>
        <dbReference type="ARBA" id="ARBA00022853"/>
    </source>
</evidence>
<feature type="domain" description="DOT1" evidence="7">
    <location>
        <begin position="134"/>
        <end position="195"/>
    </location>
</feature>
<dbReference type="PANTHER" id="PTHR21451:SF19">
    <property type="entry name" value="ACTIVATED IN BLOCKED UNFOLDED PROTEIN RESPONSE"/>
    <property type="match status" value="1"/>
</dbReference>
<comment type="catalytic activity">
    <reaction evidence="5">
        <text>L-lysyl(79)-[histone H3] + 3 S-adenosyl-L-methionine = N(6),N(6),N(6)-trimethyl-L-lysyl(79)-[histone H3] + 3 S-adenosyl-L-homocysteine + 3 H(+)</text>
        <dbReference type="Rhea" id="RHEA:60328"/>
        <dbReference type="Rhea" id="RHEA-COMP:15549"/>
        <dbReference type="Rhea" id="RHEA-COMP:15552"/>
        <dbReference type="ChEBI" id="CHEBI:15378"/>
        <dbReference type="ChEBI" id="CHEBI:29969"/>
        <dbReference type="ChEBI" id="CHEBI:57856"/>
        <dbReference type="ChEBI" id="CHEBI:59789"/>
        <dbReference type="ChEBI" id="CHEBI:61961"/>
        <dbReference type="EC" id="2.1.1.360"/>
    </reaction>
</comment>
<gene>
    <name evidence="8" type="ORF">PGLA1383_LOCUS42582</name>
</gene>
<evidence type="ECO:0000313" key="8">
    <source>
        <dbReference type="EMBL" id="CAE8625592.1"/>
    </source>
</evidence>
<reference evidence="8" key="1">
    <citation type="submission" date="2021-02" db="EMBL/GenBank/DDBJ databases">
        <authorList>
            <person name="Dougan E. K."/>
            <person name="Rhodes N."/>
            <person name="Thang M."/>
            <person name="Chan C."/>
        </authorList>
    </citation>
    <scope>NUCLEOTIDE SEQUENCE</scope>
</reference>
<evidence type="ECO:0000256" key="5">
    <source>
        <dbReference type="ARBA" id="ARBA00047770"/>
    </source>
</evidence>
<organism evidence="8 9">
    <name type="scientific">Polarella glacialis</name>
    <name type="common">Dinoflagellate</name>
    <dbReference type="NCBI Taxonomy" id="89957"/>
    <lineage>
        <taxon>Eukaryota</taxon>
        <taxon>Sar</taxon>
        <taxon>Alveolata</taxon>
        <taxon>Dinophyceae</taxon>
        <taxon>Suessiales</taxon>
        <taxon>Suessiaceae</taxon>
        <taxon>Polarella</taxon>
    </lineage>
</organism>
<proteinExistence type="predicted"/>
<dbReference type="EMBL" id="CAJNNV010028731">
    <property type="protein sequence ID" value="CAE8625592.1"/>
    <property type="molecule type" value="Genomic_DNA"/>
</dbReference>
<evidence type="ECO:0000256" key="4">
    <source>
        <dbReference type="ARBA" id="ARBA00029821"/>
    </source>
</evidence>
<evidence type="ECO:0000256" key="2">
    <source>
        <dbReference type="ARBA" id="ARBA00020987"/>
    </source>
</evidence>
<sequence>MMMAAAVTAPALRHSHRQPKSRQATLPLQGSERRTTTSPPSRSAAARAARRSGAGGLAVAVWLLGSHRAGLRRRRVSRCVRFAIDPNMPVLDLPALSPQRAQRLQELLAAFPAAYGEFVESSETRKEEYETLFYPRFSSPYYGELDQESIARLLELGGISEQDTIVDVGSGLGKLVVVAAALTSARLVVGVELSPSRHQQGLRGLEKLSEAGALSAEECARVRLLCDDCSAEAQETPREILSASHLLLTMKRSMKSAKRMLGALKASGPLPDGRPRVIWSVGHHIPMRSGMNLTRRLKLDGFELPAKPERGVDEVPGADGRLWLGMRASTGQAVAFRTDPVDVYEYTLTV</sequence>
<dbReference type="SUPFAM" id="SSF53335">
    <property type="entry name" value="S-adenosyl-L-methionine-dependent methyltransferases"/>
    <property type="match status" value="1"/>
</dbReference>
<dbReference type="OrthoDB" id="443402at2759"/>
<keyword evidence="9" id="KW-1185">Reference proteome</keyword>
<dbReference type="Pfam" id="PF08123">
    <property type="entry name" value="DOT1"/>
    <property type="match status" value="1"/>
</dbReference>